<dbReference type="PANTHER" id="PTHR30413">
    <property type="entry name" value="INNER MEMBRANE TRANSPORT PERMEASE"/>
    <property type="match status" value="1"/>
</dbReference>
<evidence type="ECO:0000259" key="10">
    <source>
        <dbReference type="Pfam" id="PF01061"/>
    </source>
</evidence>
<accession>A0A0W0VV11</accession>
<name>A0A0W0VV11_9GAMM</name>
<dbReference type="GO" id="GO:0015774">
    <property type="term" value="P:polysaccharide transport"/>
    <property type="evidence" value="ECO:0007669"/>
    <property type="project" value="UniProtKB-KW"/>
</dbReference>
<dbReference type="PANTHER" id="PTHR30413:SF10">
    <property type="entry name" value="CAPSULE POLYSACCHARIDE EXPORT INNER-MEMBRANE PROTEIN CTRC"/>
    <property type="match status" value="1"/>
</dbReference>
<feature type="transmembrane region" description="Helical" evidence="9">
    <location>
        <begin position="145"/>
        <end position="169"/>
    </location>
</feature>
<keyword evidence="8 9" id="KW-0472">Membrane</keyword>
<evidence type="ECO:0000256" key="4">
    <source>
        <dbReference type="ARBA" id="ARBA00022475"/>
    </source>
</evidence>
<feature type="transmembrane region" description="Helical" evidence="9">
    <location>
        <begin position="118"/>
        <end position="139"/>
    </location>
</feature>
<evidence type="ECO:0000256" key="3">
    <source>
        <dbReference type="ARBA" id="ARBA00022448"/>
    </source>
</evidence>
<dbReference type="AlphaFoldDB" id="A0A0W0VV11"/>
<feature type="transmembrane region" description="Helical" evidence="9">
    <location>
        <begin position="71"/>
        <end position="97"/>
    </location>
</feature>
<feature type="domain" description="ABC-2 type transporter transmembrane" evidence="10">
    <location>
        <begin position="23"/>
        <end position="225"/>
    </location>
</feature>
<dbReference type="GO" id="GO:0015920">
    <property type="term" value="P:lipopolysaccharide transport"/>
    <property type="evidence" value="ECO:0007669"/>
    <property type="project" value="TreeGrafter"/>
</dbReference>
<dbReference type="EMBL" id="LNYL01000051">
    <property type="protein sequence ID" value="KTD24071.1"/>
    <property type="molecule type" value="Genomic_DNA"/>
</dbReference>
<dbReference type="OrthoDB" id="9796017at2"/>
<gene>
    <name evidence="11" type="ORF">Lmac_2944</name>
</gene>
<evidence type="ECO:0000313" key="12">
    <source>
        <dbReference type="Proteomes" id="UP000054908"/>
    </source>
</evidence>
<feature type="transmembrane region" description="Helical" evidence="9">
    <location>
        <begin position="42"/>
        <end position="65"/>
    </location>
</feature>
<proteinExistence type="inferred from homology"/>
<dbReference type="Proteomes" id="UP000054908">
    <property type="component" value="Unassembled WGS sequence"/>
</dbReference>
<evidence type="ECO:0000256" key="8">
    <source>
        <dbReference type="ARBA" id="ARBA00023136"/>
    </source>
</evidence>
<keyword evidence="6 9" id="KW-1133">Transmembrane helix</keyword>
<feature type="transmembrane region" description="Helical" evidence="9">
    <location>
        <begin position="181"/>
        <end position="202"/>
    </location>
</feature>
<dbReference type="GO" id="GO:0005886">
    <property type="term" value="C:plasma membrane"/>
    <property type="evidence" value="ECO:0007669"/>
    <property type="project" value="UniProtKB-SubCell"/>
</dbReference>
<comment type="caution">
    <text evidence="11">The sequence shown here is derived from an EMBL/GenBank/DDBJ whole genome shotgun (WGS) entry which is preliminary data.</text>
</comment>
<comment type="subcellular location">
    <subcellularLocation>
        <location evidence="1">Cell membrane</location>
        <topology evidence="1">Multi-pass membrane protein</topology>
    </subcellularLocation>
</comment>
<keyword evidence="3" id="KW-0813">Transport</keyword>
<dbReference type="Pfam" id="PF01061">
    <property type="entry name" value="ABC2_membrane"/>
    <property type="match status" value="1"/>
</dbReference>
<evidence type="ECO:0000256" key="7">
    <source>
        <dbReference type="ARBA" id="ARBA00023047"/>
    </source>
</evidence>
<dbReference type="STRING" id="466.Lmac_2944"/>
<protein>
    <submittedName>
        <fullName evidence="11">Polysaccharide ABC transporter, permease protein</fullName>
    </submittedName>
</protein>
<dbReference type="PATRIC" id="fig|466.6.peg.3155"/>
<reference evidence="11 12" key="1">
    <citation type="submission" date="2015-11" db="EMBL/GenBank/DDBJ databases">
        <title>Genomic analysis of 38 Legionella species identifies large and diverse effector repertoires.</title>
        <authorList>
            <person name="Burstein D."/>
            <person name="Amaro F."/>
            <person name="Zusman T."/>
            <person name="Lifshitz Z."/>
            <person name="Cohen O."/>
            <person name="Gilbert J.A."/>
            <person name="Pupko T."/>
            <person name="Shuman H.A."/>
            <person name="Segal G."/>
        </authorList>
    </citation>
    <scope>NUCLEOTIDE SEQUENCE [LARGE SCALE GENOMIC DNA]</scope>
    <source>
        <strain evidence="11 12">PX-1-G2-E2</strain>
    </source>
</reference>
<evidence type="ECO:0000256" key="2">
    <source>
        <dbReference type="ARBA" id="ARBA00007783"/>
    </source>
</evidence>
<keyword evidence="5 9" id="KW-0812">Transmembrane</keyword>
<evidence type="ECO:0000256" key="5">
    <source>
        <dbReference type="ARBA" id="ARBA00022692"/>
    </source>
</evidence>
<evidence type="ECO:0000256" key="9">
    <source>
        <dbReference type="SAM" id="Phobius"/>
    </source>
</evidence>
<evidence type="ECO:0000256" key="1">
    <source>
        <dbReference type="ARBA" id="ARBA00004651"/>
    </source>
</evidence>
<keyword evidence="7" id="KW-0762">Sugar transport</keyword>
<evidence type="ECO:0000313" key="11">
    <source>
        <dbReference type="EMBL" id="KTD24071.1"/>
    </source>
</evidence>
<dbReference type="RefSeq" id="WP_058453620.1">
    <property type="nucleotide sequence ID" value="NZ_CAAAIB010000001.1"/>
</dbReference>
<keyword evidence="7" id="KW-0625">Polysaccharide transport</keyword>
<evidence type="ECO:0000256" key="6">
    <source>
        <dbReference type="ARBA" id="ARBA00022989"/>
    </source>
</evidence>
<dbReference type="GO" id="GO:0140359">
    <property type="term" value="F:ABC-type transporter activity"/>
    <property type="evidence" value="ECO:0007669"/>
    <property type="project" value="InterPro"/>
</dbReference>
<sequence>MGNGSINIALLDIAAAAKRYSLLRILGSQDIRQRYRRSALGPFWLTISMGIMIGTIGIVFGQIFNSSLREFLPFLSIGIILWGFFSSIITEGCTGFIAAEGIIKQLPLPLFVHIMRMIWRNILILGHNILIFPLVLLVVGKPLYWVALLSIPGFLLALINLTWVALLLATVCTRYRDFSQMVTSLLQVVFYLTPIMWMPSLLPPGRGYFLEYNPAFHLLEIIRAPLLGHTPTLTNWLVSIMLALFGWGVTLQIYSRYKRRIAYWL</sequence>
<feature type="transmembrane region" description="Helical" evidence="9">
    <location>
        <begin position="236"/>
        <end position="254"/>
    </location>
</feature>
<keyword evidence="4" id="KW-1003">Cell membrane</keyword>
<comment type="similarity">
    <text evidence="2">Belongs to the ABC-2 integral membrane protein family.</text>
</comment>
<organism evidence="11 12">
    <name type="scientific">Legionella maceachernii</name>
    <dbReference type="NCBI Taxonomy" id="466"/>
    <lineage>
        <taxon>Bacteria</taxon>
        <taxon>Pseudomonadati</taxon>
        <taxon>Pseudomonadota</taxon>
        <taxon>Gammaproteobacteria</taxon>
        <taxon>Legionellales</taxon>
        <taxon>Legionellaceae</taxon>
        <taxon>Legionella</taxon>
    </lineage>
</organism>
<keyword evidence="12" id="KW-1185">Reference proteome</keyword>
<dbReference type="InterPro" id="IPR013525">
    <property type="entry name" value="ABC2_TM"/>
</dbReference>